<keyword evidence="3" id="KW-1185">Reference proteome</keyword>
<evidence type="ECO:0000313" key="3">
    <source>
        <dbReference type="Proteomes" id="UP000029052"/>
    </source>
</evidence>
<evidence type="ECO:0000256" key="1">
    <source>
        <dbReference type="SAM" id="MobiDB-lite"/>
    </source>
</evidence>
<protein>
    <submittedName>
        <fullName evidence="2">Uncharacterized protein</fullName>
    </submittedName>
</protein>
<gene>
    <name evidence="2" type="ORF">BMAGN_0372</name>
</gene>
<sequence length="215" mass="24218">MRQPITRQKHCISSPREEHHTARTATSKTEALPYESGRTIGLPPTIRPLHTCTNLCEPARPLAPHIRQFVLLSSLPHMTGRSSRFAATATRRIHLGPLGEALPYFHISPRPTSPAIPRHAHFLGATFTRLLPSTVCLRPCRKRLLNGFLSPFVTANQHLPLRLQATCTRFHGFNHSHAHTALGRTDPLPWHLQVPPPLEYVEEEYGDICLHIVHL</sequence>
<dbReference type="AlphaFoldDB" id="A0A087BBL1"/>
<dbReference type="EMBL" id="JGZB01000004">
    <property type="protein sequence ID" value="KFI68411.1"/>
    <property type="molecule type" value="Genomic_DNA"/>
</dbReference>
<reference evidence="2 3" key="1">
    <citation type="submission" date="2014-03" db="EMBL/GenBank/DDBJ databases">
        <title>Genomics of Bifidobacteria.</title>
        <authorList>
            <person name="Ventura M."/>
            <person name="Milani C."/>
            <person name="Lugli G.A."/>
        </authorList>
    </citation>
    <scope>NUCLEOTIDE SEQUENCE [LARGE SCALE GENOMIC DNA]</scope>
    <source>
        <strain evidence="2 3">LMG 11591</strain>
    </source>
</reference>
<organism evidence="2 3">
    <name type="scientific">Bifidobacterium magnum</name>
    <dbReference type="NCBI Taxonomy" id="1692"/>
    <lineage>
        <taxon>Bacteria</taxon>
        <taxon>Bacillati</taxon>
        <taxon>Actinomycetota</taxon>
        <taxon>Actinomycetes</taxon>
        <taxon>Bifidobacteriales</taxon>
        <taxon>Bifidobacteriaceae</taxon>
        <taxon>Bifidobacterium</taxon>
    </lineage>
</organism>
<accession>A0A087BBL1</accession>
<dbReference type="Proteomes" id="UP000029052">
    <property type="component" value="Unassembled WGS sequence"/>
</dbReference>
<name>A0A087BBL1_9BIFI</name>
<feature type="region of interest" description="Disordered" evidence="1">
    <location>
        <begin position="1"/>
        <end position="39"/>
    </location>
</feature>
<evidence type="ECO:0000313" key="2">
    <source>
        <dbReference type="EMBL" id="KFI68411.1"/>
    </source>
</evidence>
<comment type="caution">
    <text evidence="2">The sequence shown here is derived from an EMBL/GenBank/DDBJ whole genome shotgun (WGS) entry which is preliminary data.</text>
</comment>
<proteinExistence type="predicted"/>